<evidence type="ECO:0000259" key="4">
    <source>
        <dbReference type="SMART" id="SM00764"/>
    </source>
</evidence>
<dbReference type="RefSeq" id="WP_317697636.1">
    <property type="nucleotide sequence ID" value="NZ_AP026801.1"/>
</dbReference>
<keyword evidence="3 5" id="KW-0436">Ligase</keyword>
<gene>
    <name evidence="5" type="primary">citC</name>
    <name evidence="5" type="ORF">KIMC2_04700</name>
</gene>
<name>A0AAU9DQN3_9LACO</name>
<evidence type="ECO:0000313" key="6">
    <source>
        <dbReference type="Proteomes" id="UP001321804"/>
    </source>
</evidence>
<evidence type="ECO:0000256" key="2">
    <source>
        <dbReference type="ARBA" id="ARBA00022840"/>
    </source>
</evidence>
<accession>A0AAU9DQN3</accession>
<dbReference type="GO" id="GO:0005524">
    <property type="term" value="F:ATP binding"/>
    <property type="evidence" value="ECO:0007669"/>
    <property type="project" value="UniProtKB-UniRule"/>
</dbReference>
<comment type="function">
    <text evidence="3">Acetylation of prosthetic group (2-(5''-phosphoribosyl)-3'-dephosphocoenzyme-A) of the gamma subunit of citrate lyase.</text>
</comment>
<organism evidence="5 6">
    <name type="scientific">Xylocopilactobacillus apis</name>
    <dbReference type="NCBI Taxonomy" id="2932183"/>
    <lineage>
        <taxon>Bacteria</taxon>
        <taxon>Bacillati</taxon>
        <taxon>Bacillota</taxon>
        <taxon>Bacilli</taxon>
        <taxon>Lactobacillales</taxon>
        <taxon>Lactobacillaceae</taxon>
        <taxon>Xylocopilactobacillus</taxon>
    </lineage>
</organism>
<reference evidence="5 6" key="1">
    <citation type="journal article" date="2023" name="Microbiol. Spectr.">
        <title>Symbiosis of Carpenter Bees with Uncharacterized Lactic Acid Bacteria Showing NAD Auxotrophy.</title>
        <authorList>
            <person name="Kawasaki S."/>
            <person name="Ozawa K."/>
            <person name="Mori T."/>
            <person name="Yamamoto A."/>
            <person name="Ito M."/>
            <person name="Ohkuma M."/>
            <person name="Sakamoto M."/>
            <person name="Matsutani M."/>
        </authorList>
    </citation>
    <scope>NUCLEOTIDE SEQUENCE [LARGE SCALE GENOMIC DNA]</scope>
    <source>
        <strain evidence="5 6">KimC2</strain>
    </source>
</reference>
<dbReference type="InterPro" id="IPR005216">
    <property type="entry name" value="Citrate_lyase_ligase"/>
</dbReference>
<evidence type="ECO:0000256" key="3">
    <source>
        <dbReference type="PIRNR" id="PIRNR005751"/>
    </source>
</evidence>
<keyword evidence="1 3" id="KW-0547">Nucleotide-binding</keyword>
<dbReference type="PANTHER" id="PTHR40599">
    <property type="entry name" value="[CITRATE [PRO-3S]-LYASE] LIGASE"/>
    <property type="match status" value="1"/>
</dbReference>
<comment type="catalytic activity">
    <reaction evidence="3">
        <text>holo-[citrate lyase ACP] + acetate + ATP = acetyl-[citrate lyase ACP] + AMP + diphosphate</text>
        <dbReference type="Rhea" id="RHEA:23788"/>
        <dbReference type="Rhea" id="RHEA-COMP:10158"/>
        <dbReference type="Rhea" id="RHEA-COMP:13710"/>
        <dbReference type="ChEBI" id="CHEBI:30089"/>
        <dbReference type="ChEBI" id="CHEBI:30616"/>
        <dbReference type="ChEBI" id="CHEBI:33019"/>
        <dbReference type="ChEBI" id="CHEBI:82683"/>
        <dbReference type="ChEBI" id="CHEBI:137976"/>
        <dbReference type="ChEBI" id="CHEBI:456215"/>
        <dbReference type="EC" id="6.2.1.22"/>
    </reaction>
</comment>
<dbReference type="SUPFAM" id="SSF52374">
    <property type="entry name" value="Nucleotidylyl transferase"/>
    <property type="match status" value="1"/>
</dbReference>
<evidence type="ECO:0000256" key="1">
    <source>
        <dbReference type="ARBA" id="ARBA00022741"/>
    </source>
</evidence>
<dbReference type="PANTHER" id="PTHR40599:SF1">
    <property type="entry name" value="[CITRATE [PRO-3S]-LYASE] LIGASE"/>
    <property type="match status" value="1"/>
</dbReference>
<keyword evidence="2 3" id="KW-0067">ATP-binding</keyword>
<dbReference type="SMART" id="SM00764">
    <property type="entry name" value="Citrate_ly_lig"/>
    <property type="match status" value="1"/>
</dbReference>
<dbReference type="Pfam" id="PF08218">
    <property type="entry name" value="Citrate_ly_lig"/>
    <property type="match status" value="1"/>
</dbReference>
<dbReference type="Proteomes" id="UP001321804">
    <property type="component" value="Chromosome"/>
</dbReference>
<dbReference type="GO" id="GO:0008771">
    <property type="term" value="F:[citrate (pro-3S)-lyase] ligase activity"/>
    <property type="evidence" value="ECO:0007669"/>
    <property type="project" value="UniProtKB-EC"/>
</dbReference>
<dbReference type="InterPro" id="IPR004821">
    <property type="entry name" value="Cyt_trans-like"/>
</dbReference>
<feature type="domain" description="Citrate lyase ligase C-terminal" evidence="4">
    <location>
        <begin position="147"/>
        <end position="327"/>
    </location>
</feature>
<sequence>MSDVRKLYLKIPRIKNLWIKFLNEHGLNDFSESEVQNLDLTMGLYENEKLIGTGSLSDNILKFIAVDEGDPPGANFNRIITALQNELMQQGKTHMMVFTKPQYEKSFNYVGFNTLAKTSLGVLLEAGAPDIKTYLTNLPGVKDQKQAASIVMNANPFTLGHRYLVEQAASENAVVNVFVVSADRSLFSSSERMQLVKEGLADLKNVRVFFGGSYMVSYATFPSYFLPAGDEIIRYQTTLDARLFRDQVAPILNITKRYLGDEPFSRTTNIYNQVLQQELPPSIEVIIVKRLEKNQKIVNATAVRQAIAKHNLDSVKDFLPSTTAQFIEDHESELLARIKKGTNIRGN</sequence>
<dbReference type="AlphaFoldDB" id="A0AAU9DQN3"/>
<dbReference type="EC" id="6.2.1.22" evidence="3"/>
<dbReference type="NCBIfam" id="TIGR00125">
    <property type="entry name" value="cyt_tran_rel"/>
    <property type="match status" value="1"/>
</dbReference>
<dbReference type="EMBL" id="AP026801">
    <property type="protein sequence ID" value="BDR55908.1"/>
    <property type="molecule type" value="Genomic_DNA"/>
</dbReference>
<dbReference type="InterPro" id="IPR014729">
    <property type="entry name" value="Rossmann-like_a/b/a_fold"/>
</dbReference>
<dbReference type="InterPro" id="IPR013166">
    <property type="entry name" value="Citrate_lyase_ligase_C"/>
</dbReference>
<proteinExistence type="predicted"/>
<dbReference type="NCBIfam" id="TIGR00124">
    <property type="entry name" value="cit_ly_ligase"/>
    <property type="match status" value="1"/>
</dbReference>
<dbReference type="PIRSF" id="PIRSF005751">
    <property type="entry name" value="Acet_citr_lig"/>
    <property type="match status" value="1"/>
</dbReference>
<evidence type="ECO:0000313" key="5">
    <source>
        <dbReference type="EMBL" id="BDR55908.1"/>
    </source>
</evidence>
<protein>
    <recommendedName>
        <fullName evidence="3">[Citrate [pro-3S]-lyase] ligase</fullName>
        <ecNumber evidence="3">6.2.1.22</ecNumber>
    </recommendedName>
</protein>
<dbReference type="KEGG" id="xak:KIMC2_04700"/>
<keyword evidence="6" id="KW-1185">Reference proteome</keyword>
<dbReference type="Gene3D" id="3.40.50.620">
    <property type="entry name" value="HUPs"/>
    <property type="match status" value="1"/>
</dbReference>